<dbReference type="InterPro" id="IPR020583">
    <property type="entry name" value="Inositol_monoP_metal-BS"/>
</dbReference>
<keyword evidence="3" id="KW-0378">Hydrolase</keyword>
<dbReference type="EMBL" id="UINC01005719">
    <property type="protein sequence ID" value="SVA23127.1"/>
    <property type="molecule type" value="Genomic_DNA"/>
</dbReference>
<name>A0A381U6Z0_9ZZZZ</name>
<comment type="cofactor">
    <cofactor evidence="1">
        <name>Mg(2+)</name>
        <dbReference type="ChEBI" id="CHEBI:18420"/>
    </cofactor>
</comment>
<evidence type="ECO:0000256" key="2">
    <source>
        <dbReference type="ARBA" id="ARBA00022723"/>
    </source>
</evidence>
<gene>
    <name evidence="5" type="ORF">METZ01_LOCUS75981</name>
</gene>
<sequence>MHDAPPVDDALIRFAVDIAREAGELTLGWFRQSDLTVEGKSDGTPVTIADRSAERLLRDRIAAAFPDDGIVGEEEPDTAGRSGRTWILDPIDGTQSFIHGVPLYGNLVALEDEHGPAVGVVNIPGLDECVWAGRGRGCFIDGEPARVSAQSGIPGACIVTSGVDYWPSAAKLQAFVEPGTVIRTWGDAYGYVLVATGRADAMVDPIVNRWDVAPFLTILPEAGGTFSDFTGAVTADGGTALAANAILHDEILGILAN</sequence>
<organism evidence="5">
    <name type="scientific">marine metagenome</name>
    <dbReference type="NCBI Taxonomy" id="408172"/>
    <lineage>
        <taxon>unclassified sequences</taxon>
        <taxon>metagenomes</taxon>
        <taxon>ecological metagenomes</taxon>
    </lineage>
</organism>
<keyword evidence="2" id="KW-0479">Metal-binding</keyword>
<dbReference type="InterPro" id="IPR000760">
    <property type="entry name" value="Inositol_monophosphatase-like"/>
</dbReference>
<dbReference type="FunFam" id="3.30.540.10:FF:000003">
    <property type="entry name" value="Inositol-1-monophosphatase"/>
    <property type="match status" value="1"/>
</dbReference>
<dbReference type="Pfam" id="PF00459">
    <property type="entry name" value="Inositol_P"/>
    <property type="match status" value="1"/>
</dbReference>
<dbReference type="PANTHER" id="PTHR20854:SF4">
    <property type="entry name" value="INOSITOL-1-MONOPHOSPHATASE-RELATED"/>
    <property type="match status" value="1"/>
</dbReference>
<dbReference type="GO" id="GO:0008934">
    <property type="term" value="F:inositol monophosphate 1-phosphatase activity"/>
    <property type="evidence" value="ECO:0007669"/>
    <property type="project" value="TreeGrafter"/>
</dbReference>
<dbReference type="GO" id="GO:0006020">
    <property type="term" value="P:inositol metabolic process"/>
    <property type="evidence" value="ECO:0007669"/>
    <property type="project" value="TreeGrafter"/>
</dbReference>
<dbReference type="Gene3D" id="3.40.190.80">
    <property type="match status" value="1"/>
</dbReference>
<dbReference type="PANTHER" id="PTHR20854">
    <property type="entry name" value="INOSITOL MONOPHOSPHATASE"/>
    <property type="match status" value="1"/>
</dbReference>
<keyword evidence="4" id="KW-0460">Magnesium</keyword>
<dbReference type="AlphaFoldDB" id="A0A381U6Z0"/>
<reference evidence="5" key="1">
    <citation type="submission" date="2018-05" db="EMBL/GenBank/DDBJ databases">
        <authorList>
            <person name="Lanie J.A."/>
            <person name="Ng W.-L."/>
            <person name="Kazmierczak K.M."/>
            <person name="Andrzejewski T.M."/>
            <person name="Davidsen T.M."/>
            <person name="Wayne K.J."/>
            <person name="Tettelin H."/>
            <person name="Glass J.I."/>
            <person name="Rusch D."/>
            <person name="Podicherti R."/>
            <person name="Tsui H.-C.T."/>
            <person name="Winkler M.E."/>
        </authorList>
    </citation>
    <scope>NUCLEOTIDE SEQUENCE</scope>
</reference>
<evidence type="ECO:0000256" key="4">
    <source>
        <dbReference type="ARBA" id="ARBA00022842"/>
    </source>
</evidence>
<evidence type="ECO:0000256" key="3">
    <source>
        <dbReference type="ARBA" id="ARBA00022801"/>
    </source>
</evidence>
<dbReference type="SUPFAM" id="SSF56655">
    <property type="entry name" value="Carbohydrate phosphatase"/>
    <property type="match status" value="1"/>
</dbReference>
<dbReference type="Gene3D" id="3.30.540.10">
    <property type="entry name" value="Fructose-1,6-Bisphosphatase, subunit A, domain 1"/>
    <property type="match status" value="1"/>
</dbReference>
<evidence type="ECO:0000313" key="5">
    <source>
        <dbReference type="EMBL" id="SVA23127.1"/>
    </source>
</evidence>
<proteinExistence type="predicted"/>
<dbReference type="GO" id="GO:0046872">
    <property type="term" value="F:metal ion binding"/>
    <property type="evidence" value="ECO:0007669"/>
    <property type="project" value="UniProtKB-KW"/>
</dbReference>
<dbReference type="GO" id="GO:0007165">
    <property type="term" value="P:signal transduction"/>
    <property type="evidence" value="ECO:0007669"/>
    <property type="project" value="TreeGrafter"/>
</dbReference>
<accession>A0A381U6Z0</accession>
<dbReference type="PROSITE" id="PS00629">
    <property type="entry name" value="IMP_1"/>
    <property type="match status" value="1"/>
</dbReference>
<evidence type="ECO:0000256" key="1">
    <source>
        <dbReference type="ARBA" id="ARBA00001946"/>
    </source>
</evidence>
<protein>
    <recommendedName>
        <fullName evidence="6">Histidinol-phosphatase</fullName>
    </recommendedName>
</protein>
<evidence type="ECO:0008006" key="6">
    <source>
        <dbReference type="Google" id="ProtNLM"/>
    </source>
</evidence>
<dbReference type="PRINTS" id="PR00377">
    <property type="entry name" value="IMPHPHTASES"/>
</dbReference>